<dbReference type="InterPro" id="IPR007842">
    <property type="entry name" value="HEPN_dom"/>
</dbReference>
<dbReference type="RefSeq" id="WP_110234618.1">
    <property type="nucleotide sequence ID" value="NZ_CP023994.1"/>
</dbReference>
<dbReference type="Proteomes" id="UP000246894">
    <property type="component" value="Chromosome"/>
</dbReference>
<gene>
    <name evidence="2" type="ORF">AURMO_01574</name>
</gene>
<organism evidence="2 3">
    <name type="scientific">Aurantimicrobium photophilum</name>
    <dbReference type="NCBI Taxonomy" id="1987356"/>
    <lineage>
        <taxon>Bacteria</taxon>
        <taxon>Bacillati</taxon>
        <taxon>Actinomycetota</taxon>
        <taxon>Actinomycetes</taxon>
        <taxon>Micrococcales</taxon>
        <taxon>Microbacteriaceae</taxon>
        <taxon>Aurantimicrobium</taxon>
    </lineage>
</organism>
<dbReference type="Pfam" id="PF05168">
    <property type="entry name" value="HEPN"/>
    <property type="match status" value="1"/>
</dbReference>
<proteinExistence type="predicted"/>
<name>A0A2Z3S5Y3_9MICO</name>
<evidence type="ECO:0000259" key="1">
    <source>
        <dbReference type="Pfam" id="PF05168"/>
    </source>
</evidence>
<evidence type="ECO:0000313" key="3">
    <source>
        <dbReference type="Proteomes" id="UP000246894"/>
    </source>
</evidence>
<evidence type="ECO:0000313" key="2">
    <source>
        <dbReference type="EMBL" id="AWR22158.1"/>
    </source>
</evidence>
<dbReference type="EMBL" id="CP023994">
    <property type="protein sequence ID" value="AWR22158.1"/>
    <property type="molecule type" value="Genomic_DNA"/>
</dbReference>
<protein>
    <recommendedName>
        <fullName evidence="1">HEPN domain-containing protein</fullName>
    </recommendedName>
</protein>
<dbReference type="Gene3D" id="1.20.120.330">
    <property type="entry name" value="Nucleotidyltransferases domain 2"/>
    <property type="match status" value="1"/>
</dbReference>
<dbReference type="AlphaFoldDB" id="A0A2Z3S5Y3"/>
<reference evidence="2 3" key="1">
    <citation type="submission" date="2017-10" db="EMBL/GenBank/DDBJ databases">
        <title>Genome of an Actinobacterium that displays light-enhanced growth.</title>
        <authorList>
            <person name="Maresca J.A."/>
            <person name="Hempel P."/>
            <person name="Shevchenko O."/>
            <person name="Miller K.J."/>
            <person name="Hahn M.W."/>
        </authorList>
    </citation>
    <scope>NUCLEOTIDE SEQUENCE [LARGE SCALE GENOMIC DNA]</scope>
    <source>
        <strain evidence="2 3">MWH-Mo1</strain>
    </source>
</reference>
<sequence>MITHWKQGRTEIETMVKAGYLQKVSPDRELAELFLEHARLHLHTATQVQATDPTGSFQIAYDAARKSCAALLENQGLRATSKGGHRAVEDALRAQLVPPLKSQLNNFGWMRTLRNASEYPSFDNPTADASDARTAITYAKELLGLAEKLLDEMPVF</sequence>
<dbReference type="KEGG" id="aum:AURMO_01574"/>
<feature type="domain" description="HEPN" evidence="1">
    <location>
        <begin position="31"/>
        <end position="148"/>
    </location>
</feature>
<dbReference type="OrthoDB" id="3728235at2"/>
<accession>A0A2Z3S5Y3</accession>
<keyword evidence="3" id="KW-1185">Reference proteome</keyword>